<evidence type="ECO:0000256" key="1">
    <source>
        <dbReference type="ARBA" id="ARBA00004442"/>
    </source>
</evidence>
<proteinExistence type="inferred from homology"/>
<evidence type="ECO:0000313" key="8">
    <source>
        <dbReference type="EMBL" id="MBD1423191.1"/>
    </source>
</evidence>
<dbReference type="CDD" id="cd08977">
    <property type="entry name" value="SusD"/>
    <property type="match status" value="1"/>
</dbReference>
<evidence type="ECO:0000313" key="9">
    <source>
        <dbReference type="Proteomes" id="UP000651112"/>
    </source>
</evidence>
<dbReference type="InterPro" id="IPR011990">
    <property type="entry name" value="TPR-like_helical_dom_sf"/>
</dbReference>
<evidence type="ECO:0000259" key="6">
    <source>
        <dbReference type="Pfam" id="PF07980"/>
    </source>
</evidence>
<dbReference type="Pfam" id="PF14322">
    <property type="entry name" value="SusD-like_3"/>
    <property type="match status" value="1"/>
</dbReference>
<comment type="caution">
    <text evidence="8">The sequence shown here is derived from an EMBL/GenBank/DDBJ whole genome shotgun (WGS) entry which is preliminary data.</text>
</comment>
<dbReference type="InterPro" id="IPR033985">
    <property type="entry name" value="SusD-like_N"/>
</dbReference>
<keyword evidence="4" id="KW-0472">Membrane</keyword>
<reference evidence="8 9" key="1">
    <citation type="submission" date="2020-08" db="EMBL/GenBank/DDBJ databases">
        <title>Sphingobacterium sp. DN00404 isolated from aquaculture water.</title>
        <authorList>
            <person name="Zhang M."/>
        </authorList>
    </citation>
    <scope>NUCLEOTIDE SEQUENCE [LARGE SCALE GENOMIC DNA]</scope>
    <source>
        <strain evidence="8 9">KCTC 42746</strain>
    </source>
</reference>
<name>A0ABR7XVV3_9SPHI</name>
<accession>A0ABR7XVV3</accession>
<keyword evidence="9" id="KW-1185">Reference proteome</keyword>
<organism evidence="8 9">
    <name type="scientific">Sphingobacterium chuzhouense</name>
    <dbReference type="NCBI Taxonomy" id="1742264"/>
    <lineage>
        <taxon>Bacteria</taxon>
        <taxon>Pseudomonadati</taxon>
        <taxon>Bacteroidota</taxon>
        <taxon>Sphingobacteriia</taxon>
        <taxon>Sphingobacteriales</taxon>
        <taxon>Sphingobacteriaceae</taxon>
        <taxon>Sphingobacterium</taxon>
    </lineage>
</organism>
<feature type="domain" description="SusD-like N-terminal" evidence="7">
    <location>
        <begin position="79"/>
        <end position="208"/>
    </location>
</feature>
<dbReference type="Proteomes" id="UP000651112">
    <property type="component" value="Unassembled WGS sequence"/>
</dbReference>
<evidence type="ECO:0000256" key="4">
    <source>
        <dbReference type="ARBA" id="ARBA00023136"/>
    </source>
</evidence>
<dbReference type="Gene3D" id="1.25.40.390">
    <property type="match status" value="1"/>
</dbReference>
<feature type="domain" description="RagB/SusD" evidence="6">
    <location>
        <begin position="273"/>
        <end position="561"/>
    </location>
</feature>
<keyword evidence="5" id="KW-0998">Cell outer membrane</keyword>
<comment type="subcellular location">
    <subcellularLocation>
        <location evidence="1">Cell outer membrane</location>
    </subcellularLocation>
</comment>
<dbReference type="Pfam" id="PF07980">
    <property type="entry name" value="SusD_RagB"/>
    <property type="match status" value="1"/>
</dbReference>
<gene>
    <name evidence="8" type="ORF">H8B21_16610</name>
</gene>
<evidence type="ECO:0000256" key="3">
    <source>
        <dbReference type="ARBA" id="ARBA00022729"/>
    </source>
</evidence>
<evidence type="ECO:0000259" key="7">
    <source>
        <dbReference type="Pfam" id="PF14322"/>
    </source>
</evidence>
<dbReference type="RefSeq" id="WP_190314952.1">
    <property type="nucleotide sequence ID" value="NZ_JACNYL010000004.1"/>
</dbReference>
<dbReference type="InterPro" id="IPR012944">
    <property type="entry name" value="SusD_RagB_dom"/>
</dbReference>
<evidence type="ECO:0000256" key="2">
    <source>
        <dbReference type="ARBA" id="ARBA00006275"/>
    </source>
</evidence>
<dbReference type="EMBL" id="JACNYL010000004">
    <property type="protein sequence ID" value="MBD1423191.1"/>
    <property type="molecule type" value="Genomic_DNA"/>
</dbReference>
<dbReference type="SUPFAM" id="SSF48452">
    <property type="entry name" value="TPR-like"/>
    <property type="match status" value="1"/>
</dbReference>
<comment type="similarity">
    <text evidence="2">Belongs to the SusD family.</text>
</comment>
<sequence length="561" mass="63936">MKKLIISMISVLLMTTGCQELDLNPLSEGSSENWYTNENEITLALNELYRAALWHVEGTRLFNTDRWTDDWNQREYLYDWVAGSITGEWADTKNTWINTYKGINRANIVLSSLDNAMGNVSEQRINQLRGEASFFRACFYSYLIFLYGDVPLITNYITIEEAFATGRTDKAIVLEQIYRDFDVAIEYLPDNDNGRISKGAAYAFKARIATWMLDYPTARDAAKDCMDMGVYSLDPEYGRLFLSTTNTSPEFIFIIPRSEQLTGENMAGGSFLPRYIGGTSTAQPSWELFCAYTCTDGLPVDESPLFDPQNPFKNRDPRLTELVPEFGTPFHGFVYDPGATHVLELETGRMVANPETQLTSQFASYNGLTLKKGVDEAFASRRADPNIIIMRYADVLLMYAEAKIELNEIDESTLEAINQVRSRAYKVSPVQTTRYPAVTETDQAALRTILRMERRAELSWENRRWFDLIRWKLAEIVMKRPVYALPIKAGLEANIASGDYFFPKGALPEIDENGLVDFSAMYQTGKIRAVVPRNFTDRQYLFPIPSREVIINDNIKQNPGY</sequence>
<evidence type="ECO:0000256" key="5">
    <source>
        <dbReference type="ARBA" id="ARBA00023237"/>
    </source>
</evidence>
<dbReference type="PROSITE" id="PS51257">
    <property type="entry name" value="PROKAR_LIPOPROTEIN"/>
    <property type="match status" value="1"/>
</dbReference>
<protein>
    <submittedName>
        <fullName evidence="8">RagB/SusD family nutrient uptake outer membrane protein</fullName>
    </submittedName>
</protein>
<keyword evidence="3" id="KW-0732">Signal</keyword>